<organism evidence="1 2">
    <name type="scientific">Eretmocerus hayati</name>
    <dbReference type="NCBI Taxonomy" id="131215"/>
    <lineage>
        <taxon>Eukaryota</taxon>
        <taxon>Metazoa</taxon>
        <taxon>Ecdysozoa</taxon>
        <taxon>Arthropoda</taxon>
        <taxon>Hexapoda</taxon>
        <taxon>Insecta</taxon>
        <taxon>Pterygota</taxon>
        <taxon>Neoptera</taxon>
        <taxon>Endopterygota</taxon>
        <taxon>Hymenoptera</taxon>
        <taxon>Apocrita</taxon>
        <taxon>Proctotrupomorpha</taxon>
        <taxon>Chalcidoidea</taxon>
        <taxon>Aphelinidae</taxon>
        <taxon>Aphelininae</taxon>
        <taxon>Eretmocerus</taxon>
    </lineage>
</organism>
<protein>
    <submittedName>
        <fullName evidence="1">Uncharacterized protein</fullName>
    </submittedName>
</protein>
<evidence type="ECO:0000313" key="1">
    <source>
        <dbReference type="EMBL" id="KAJ8676425.1"/>
    </source>
</evidence>
<comment type="caution">
    <text evidence="1">The sequence shown here is derived from an EMBL/GenBank/DDBJ whole genome shotgun (WGS) entry which is preliminary data.</text>
</comment>
<gene>
    <name evidence="1" type="ORF">QAD02_012212</name>
</gene>
<evidence type="ECO:0000313" key="2">
    <source>
        <dbReference type="Proteomes" id="UP001239111"/>
    </source>
</evidence>
<name>A0ACC2P3T1_9HYME</name>
<keyword evidence="2" id="KW-1185">Reference proteome</keyword>
<reference evidence="1" key="1">
    <citation type="submission" date="2023-04" db="EMBL/GenBank/DDBJ databases">
        <title>A chromosome-level genome assembly of the parasitoid wasp Eretmocerus hayati.</title>
        <authorList>
            <person name="Zhong Y."/>
            <person name="Liu S."/>
            <person name="Liu Y."/>
        </authorList>
    </citation>
    <scope>NUCLEOTIDE SEQUENCE</scope>
    <source>
        <strain evidence="1">ZJU_SS_LIU_2023</strain>
    </source>
</reference>
<dbReference type="EMBL" id="CM056742">
    <property type="protein sequence ID" value="KAJ8676425.1"/>
    <property type="molecule type" value="Genomic_DNA"/>
</dbReference>
<proteinExistence type="predicted"/>
<dbReference type="Proteomes" id="UP001239111">
    <property type="component" value="Chromosome 2"/>
</dbReference>
<accession>A0ACC2P3T1</accession>
<sequence length="224" mass="25638">MPSRWRLPIFICLFGLSILCPFSSPTFWPLRRSSGPIVPLGRTLPRPRDIWSSLTSWHHNKKQYLLDRVSHAVLPHQFITADPQASYGPPNSEHQDYLFREDDSWLQGHLSRLGSKLYMAPDSVSTGARVARWHEGLGVNPEELGEYAEGDILFPAGQNRNGVRSPKARWPNGVVPYLISPYFSKFLSRFSYNYQNMLVGENFDEDLVPVRTCGVKWSENSNYI</sequence>